<gene>
    <name evidence="1" type="ORF">NG54_15790</name>
</gene>
<accession>A0A0A6VA51</accession>
<dbReference type="EMBL" id="JRUN01000063">
    <property type="protein sequence ID" value="KHD84393.1"/>
    <property type="molecule type" value="Genomic_DNA"/>
</dbReference>
<protein>
    <submittedName>
        <fullName evidence="1">Uncharacterized protein</fullName>
    </submittedName>
</protein>
<dbReference type="Proteomes" id="UP000030588">
    <property type="component" value="Unassembled WGS sequence"/>
</dbReference>
<evidence type="ECO:0000313" key="1">
    <source>
        <dbReference type="EMBL" id="KHD84393.1"/>
    </source>
</evidence>
<reference evidence="1 2" key="1">
    <citation type="submission" date="2014-10" db="EMBL/GenBank/DDBJ databases">
        <title>Draft genome of phytase producing Bacillus ginsengihumi strain M2.11.</title>
        <authorList>
            <person name="Toymentseva A."/>
            <person name="Boulygina E.A."/>
            <person name="Kazakov S.V."/>
            <person name="Kayumov I."/>
            <person name="Suleimanova A.D."/>
            <person name="Mardanova A.M."/>
            <person name="Maria S.N."/>
            <person name="Sergey M.Y."/>
            <person name="Sharipova M.R."/>
        </authorList>
    </citation>
    <scope>NUCLEOTIDE SEQUENCE [LARGE SCALE GENOMIC DNA]</scope>
    <source>
        <strain evidence="1 2">M2.11</strain>
    </source>
</reference>
<sequence length="73" mass="8770">MDEHLQYQIITIKFRKKESSFINYSEEIRSKHDFSDAWMKVATKTNIANFQYSRFNNAQIAVPIKVFFHKIIL</sequence>
<evidence type="ECO:0000313" key="2">
    <source>
        <dbReference type="Proteomes" id="UP000030588"/>
    </source>
</evidence>
<organism evidence="1 2">
    <name type="scientific">Heyndrickxia ginsengihumi</name>
    <dbReference type="NCBI Taxonomy" id="363870"/>
    <lineage>
        <taxon>Bacteria</taxon>
        <taxon>Bacillati</taxon>
        <taxon>Bacillota</taxon>
        <taxon>Bacilli</taxon>
        <taxon>Bacillales</taxon>
        <taxon>Bacillaceae</taxon>
        <taxon>Heyndrickxia</taxon>
    </lineage>
</organism>
<name>A0A0A6VA51_9BACI</name>
<proteinExistence type="predicted"/>
<dbReference type="AlphaFoldDB" id="A0A0A6VA51"/>
<comment type="caution">
    <text evidence="1">The sequence shown here is derived from an EMBL/GenBank/DDBJ whole genome shotgun (WGS) entry which is preliminary data.</text>
</comment>